<dbReference type="Proteomes" id="UP000182235">
    <property type="component" value="Unassembled WGS sequence"/>
</dbReference>
<keyword evidence="3" id="KW-1185">Reference proteome</keyword>
<protein>
    <submittedName>
        <fullName evidence="2">Uncharacterized protein</fullName>
    </submittedName>
</protein>
<dbReference type="VEuPathDB" id="FungiDB:AJ78_02952"/>
<evidence type="ECO:0000313" key="2">
    <source>
        <dbReference type="EMBL" id="OJD16915.1"/>
    </source>
</evidence>
<dbReference type="EMBL" id="LGRN01000087">
    <property type="protein sequence ID" value="OJD16915.1"/>
    <property type="molecule type" value="Genomic_DNA"/>
</dbReference>
<feature type="region of interest" description="Disordered" evidence="1">
    <location>
        <begin position="27"/>
        <end position="68"/>
    </location>
</feature>
<dbReference type="AlphaFoldDB" id="A0A1J9Q9J5"/>
<evidence type="ECO:0000256" key="1">
    <source>
        <dbReference type="SAM" id="MobiDB-lite"/>
    </source>
</evidence>
<evidence type="ECO:0000313" key="3">
    <source>
        <dbReference type="Proteomes" id="UP000182235"/>
    </source>
</evidence>
<sequence length="68" mass="8092">MVMMNTTIQTFVKTLTESLSDTTPLRRSQCVKDLKTRRNEQPETKLRENRQKISRVKSQRLKERALKD</sequence>
<feature type="compositionally biased region" description="Basic and acidic residues" evidence="1">
    <location>
        <begin position="30"/>
        <end position="51"/>
    </location>
</feature>
<organism evidence="2 3">
    <name type="scientific">Emergomyces pasteurianus Ep9510</name>
    <dbReference type="NCBI Taxonomy" id="1447872"/>
    <lineage>
        <taxon>Eukaryota</taxon>
        <taxon>Fungi</taxon>
        <taxon>Dikarya</taxon>
        <taxon>Ascomycota</taxon>
        <taxon>Pezizomycotina</taxon>
        <taxon>Eurotiomycetes</taxon>
        <taxon>Eurotiomycetidae</taxon>
        <taxon>Onygenales</taxon>
        <taxon>Ajellomycetaceae</taxon>
        <taxon>Emergomyces</taxon>
    </lineage>
</organism>
<reference evidence="2 3" key="1">
    <citation type="submission" date="2015-07" db="EMBL/GenBank/DDBJ databases">
        <title>Emmonsia species relationships and genome sequence.</title>
        <authorList>
            <consortium name="The Broad Institute Genomics Platform"/>
            <person name="Cuomo C.A."/>
            <person name="Munoz J.F."/>
            <person name="Imamovic A."/>
            <person name="Priest M.E."/>
            <person name="Young S."/>
            <person name="Clay O.K."/>
            <person name="McEwen J.G."/>
        </authorList>
    </citation>
    <scope>NUCLEOTIDE SEQUENCE [LARGE SCALE GENOMIC DNA]</scope>
    <source>
        <strain evidence="2 3">UAMH 9510</strain>
    </source>
</reference>
<name>A0A1J9Q9J5_9EURO</name>
<accession>A0A1J9Q9J5</accession>
<gene>
    <name evidence="2" type="ORF">AJ78_02952</name>
</gene>
<proteinExistence type="predicted"/>
<comment type="caution">
    <text evidence="2">The sequence shown here is derived from an EMBL/GenBank/DDBJ whole genome shotgun (WGS) entry which is preliminary data.</text>
</comment>